<accession>A0A750IDV9</accession>
<gene>
    <name evidence="1" type="ORF">G8M23_002375</name>
</gene>
<proteinExistence type="predicted"/>
<dbReference type="EMBL" id="DAAVPV010000004">
    <property type="protein sequence ID" value="HAF6291737.1"/>
    <property type="molecule type" value="Genomic_DNA"/>
</dbReference>
<organism evidence="1">
    <name type="scientific">Salmonella enterica</name>
    <name type="common">Salmonella choleraesuis</name>
    <dbReference type="NCBI Taxonomy" id="28901"/>
    <lineage>
        <taxon>Bacteria</taxon>
        <taxon>Pseudomonadati</taxon>
        <taxon>Pseudomonadota</taxon>
        <taxon>Gammaproteobacteria</taxon>
        <taxon>Enterobacterales</taxon>
        <taxon>Enterobacteriaceae</taxon>
        <taxon>Salmonella</taxon>
    </lineage>
</organism>
<reference evidence="1" key="2">
    <citation type="submission" date="2020-02" db="EMBL/GenBank/DDBJ databases">
        <authorList>
            <consortium name="NCBI Pathogen Detection Project"/>
        </authorList>
    </citation>
    <scope>NUCLEOTIDE SEQUENCE</scope>
    <source>
        <strain evidence="1">MA.NL_D14</strain>
    </source>
</reference>
<dbReference type="AlphaFoldDB" id="A0A750IDV9"/>
<evidence type="ECO:0000313" key="1">
    <source>
        <dbReference type="EMBL" id="HAF6291737.1"/>
    </source>
</evidence>
<reference evidence="1" key="1">
    <citation type="journal article" date="2018" name="Genome Biol.">
        <title>SKESA: strategic k-mer extension for scrupulous assemblies.</title>
        <authorList>
            <person name="Souvorov A."/>
            <person name="Agarwala R."/>
            <person name="Lipman D.J."/>
        </authorList>
    </citation>
    <scope>NUCLEOTIDE SEQUENCE</scope>
    <source>
        <strain evidence="1">MA.NL_D14</strain>
    </source>
</reference>
<protein>
    <submittedName>
        <fullName evidence="1">Uncharacterized protein</fullName>
    </submittedName>
</protein>
<dbReference type="Pfam" id="PF20140">
    <property type="entry name" value="DUF6530"/>
    <property type="match status" value="1"/>
</dbReference>
<sequence>MKIPVYLKHKPVITVENYDRIDGPYADDSDAKGLSVGIAQWNSPGWTELSAKVWRNTGEKWSRQSEELHLHRVIDLATLVCIVMDYSRNGRLSSDDDFPVSRAGDNPDLEHHTELMKKELKQNHRYLDESLKRLAVELKRAGY</sequence>
<dbReference type="InterPro" id="IPR045352">
    <property type="entry name" value="DUF6530"/>
</dbReference>
<name>A0A750IDV9_SALER</name>
<dbReference type="RefSeq" id="WP_024156414.1">
    <property type="nucleotide sequence ID" value="NZ_MXQO01000084.1"/>
</dbReference>
<comment type="caution">
    <text evidence="1">The sequence shown here is derived from an EMBL/GenBank/DDBJ whole genome shotgun (WGS) entry which is preliminary data.</text>
</comment>